<keyword evidence="2" id="KW-1185">Reference proteome</keyword>
<evidence type="ECO:0000313" key="2">
    <source>
        <dbReference type="Proteomes" id="UP000299102"/>
    </source>
</evidence>
<protein>
    <submittedName>
        <fullName evidence="1">Uncharacterized protein</fullName>
    </submittedName>
</protein>
<gene>
    <name evidence="1" type="ORF">EVAR_61507_1</name>
</gene>
<reference evidence="1 2" key="1">
    <citation type="journal article" date="2019" name="Commun. Biol.">
        <title>The bagworm genome reveals a unique fibroin gene that provides high tensile strength.</title>
        <authorList>
            <person name="Kono N."/>
            <person name="Nakamura H."/>
            <person name="Ohtoshi R."/>
            <person name="Tomita M."/>
            <person name="Numata K."/>
            <person name="Arakawa K."/>
        </authorList>
    </citation>
    <scope>NUCLEOTIDE SEQUENCE [LARGE SCALE GENOMIC DNA]</scope>
</reference>
<name>A0A4C2A715_EUMVA</name>
<sequence>MSGREPRQSMRYRCTECMWRSCIKYAKCMATPPQLYISYMCRGMRHLQIAAYMESPHPLRPLKEIFSLCESDTSLCPGTRTAPNGFFSFFPPFRTGRTTKRRKCIHAVVLRSLLVKLVLQ</sequence>
<comment type="caution">
    <text evidence="1">The sequence shown here is derived from an EMBL/GenBank/DDBJ whole genome shotgun (WGS) entry which is preliminary data.</text>
</comment>
<dbReference type="AlphaFoldDB" id="A0A4C2A715"/>
<accession>A0A4C2A715</accession>
<evidence type="ECO:0000313" key="1">
    <source>
        <dbReference type="EMBL" id="GBP95004.1"/>
    </source>
</evidence>
<dbReference type="Proteomes" id="UP000299102">
    <property type="component" value="Unassembled WGS sequence"/>
</dbReference>
<organism evidence="1 2">
    <name type="scientific">Eumeta variegata</name>
    <name type="common">Bagworm moth</name>
    <name type="synonym">Eumeta japonica</name>
    <dbReference type="NCBI Taxonomy" id="151549"/>
    <lineage>
        <taxon>Eukaryota</taxon>
        <taxon>Metazoa</taxon>
        <taxon>Ecdysozoa</taxon>
        <taxon>Arthropoda</taxon>
        <taxon>Hexapoda</taxon>
        <taxon>Insecta</taxon>
        <taxon>Pterygota</taxon>
        <taxon>Neoptera</taxon>
        <taxon>Endopterygota</taxon>
        <taxon>Lepidoptera</taxon>
        <taxon>Glossata</taxon>
        <taxon>Ditrysia</taxon>
        <taxon>Tineoidea</taxon>
        <taxon>Psychidae</taxon>
        <taxon>Oiketicinae</taxon>
        <taxon>Eumeta</taxon>
    </lineage>
</organism>
<proteinExistence type="predicted"/>
<dbReference type="EMBL" id="BGZK01002572">
    <property type="protein sequence ID" value="GBP95004.1"/>
    <property type="molecule type" value="Genomic_DNA"/>
</dbReference>